<comment type="caution">
    <text evidence="1">The sequence shown here is derived from an EMBL/GenBank/DDBJ whole genome shotgun (WGS) entry which is preliminary data.</text>
</comment>
<proteinExistence type="predicted"/>
<gene>
    <name evidence="1" type="ORF">LCGC14_3115050</name>
</gene>
<evidence type="ECO:0000313" key="1">
    <source>
        <dbReference type="EMBL" id="KKK51431.1"/>
    </source>
</evidence>
<name>A0A0F8YTX3_9ZZZZ</name>
<reference evidence="1" key="1">
    <citation type="journal article" date="2015" name="Nature">
        <title>Complex archaea that bridge the gap between prokaryotes and eukaryotes.</title>
        <authorList>
            <person name="Spang A."/>
            <person name="Saw J.H."/>
            <person name="Jorgensen S.L."/>
            <person name="Zaremba-Niedzwiedzka K."/>
            <person name="Martijn J."/>
            <person name="Lind A.E."/>
            <person name="van Eijk R."/>
            <person name="Schleper C."/>
            <person name="Guy L."/>
            <person name="Ettema T.J."/>
        </authorList>
    </citation>
    <scope>NUCLEOTIDE SEQUENCE</scope>
</reference>
<dbReference type="AlphaFoldDB" id="A0A0F8YTX3"/>
<protein>
    <submittedName>
        <fullName evidence="1">Uncharacterized protein</fullName>
    </submittedName>
</protein>
<accession>A0A0F8YTX3</accession>
<sequence length="75" mass="8476">MVEIGDWCITKNLDYGYEGRRGLWADHIKGCRSDNEPTELGDCCWAADDRKATCFYCGKPVPPEIQALVHLQTTL</sequence>
<organism evidence="1">
    <name type="scientific">marine sediment metagenome</name>
    <dbReference type="NCBI Taxonomy" id="412755"/>
    <lineage>
        <taxon>unclassified sequences</taxon>
        <taxon>metagenomes</taxon>
        <taxon>ecological metagenomes</taxon>
    </lineage>
</organism>
<dbReference type="EMBL" id="LAZR01067511">
    <property type="protein sequence ID" value="KKK51431.1"/>
    <property type="molecule type" value="Genomic_DNA"/>
</dbReference>